<evidence type="ECO:0000313" key="11">
    <source>
        <dbReference type="Proteomes" id="UP000178710"/>
    </source>
</evidence>
<dbReference type="NCBIfam" id="TIGR01953">
    <property type="entry name" value="NusA"/>
    <property type="match status" value="1"/>
</dbReference>
<proteinExistence type="inferred from homology"/>
<dbReference type="HAMAP" id="MF_00945_B">
    <property type="entry name" value="NusA_B"/>
    <property type="match status" value="1"/>
</dbReference>
<dbReference type="AlphaFoldDB" id="A0A1G2KQL6"/>
<evidence type="ECO:0000256" key="8">
    <source>
        <dbReference type="SAM" id="MobiDB-lite"/>
    </source>
</evidence>
<feature type="domain" description="S1 motif" evidence="9">
    <location>
        <begin position="190"/>
        <end position="254"/>
    </location>
</feature>
<dbReference type="InterPro" id="IPR030842">
    <property type="entry name" value="TF_NusA_bacterial"/>
</dbReference>
<feature type="compositionally biased region" description="Basic and acidic residues" evidence="8">
    <location>
        <begin position="394"/>
        <end position="424"/>
    </location>
</feature>
<keyword evidence="5 7" id="KW-0805">Transcription regulation</keyword>
<evidence type="ECO:0000256" key="6">
    <source>
        <dbReference type="ARBA" id="ARBA00023163"/>
    </source>
</evidence>
<dbReference type="GO" id="GO:0006353">
    <property type="term" value="P:DNA-templated transcription termination"/>
    <property type="evidence" value="ECO:0007669"/>
    <property type="project" value="UniProtKB-UniRule"/>
</dbReference>
<dbReference type="Pfam" id="PF26594">
    <property type="entry name" value="KH_NusA_2nd"/>
    <property type="match status" value="1"/>
</dbReference>
<dbReference type="Gene3D" id="3.30.300.20">
    <property type="match status" value="2"/>
</dbReference>
<dbReference type="PROSITE" id="PS50126">
    <property type="entry name" value="S1"/>
    <property type="match status" value="1"/>
</dbReference>
<comment type="similarity">
    <text evidence="7">Belongs to the NusA family.</text>
</comment>
<dbReference type="InterPro" id="IPR009019">
    <property type="entry name" value="KH_sf_prok-type"/>
</dbReference>
<gene>
    <name evidence="7" type="primary">nusA</name>
    <name evidence="10" type="ORF">A3C12_03275</name>
</gene>
<dbReference type="CDD" id="cd04455">
    <property type="entry name" value="S1_NusA"/>
    <property type="match status" value="1"/>
</dbReference>
<dbReference type="InterPro" id="IPR058582">
    <property type="entry name" value="KH_NusA_2nd"/>
</dbReference>
<comment type="caution">
    <text evidence="10">The sequence shown here is derived from an EMBL/GenBank/DDBJ whole genome shotgun (WGS) entry which is preliminary data.</text>
</comment>
<dbReference type="FunFam" id="3.30.300.20:FF:000002">
    <property type="entry name" value="Transcription termination/antitermination protein NusA"/>
    <property type="match status" value="1"/>
</dbReference>
<dbReference type="CDD" id="cd22529">
    <property type="entry name" value="KH-II_NusA_rpt2"/>
    <property type="match status" value="1"/>
</dbReference>
<keyword evidence="3 7" id="KW-0889">Transcription antitermination</keyword>
<comment type="function">
    <text evidence="7">Participates in both transcription termination and antitermination.</text>
</comment>
<dbReference type="SMART" id="SM00316">
    <property type="entry name" value="S1"/>
    <property type="match status" value="1"/>
</dbReference>
<dbReference type="PANTHER" id="PTHR22648:SF0">
    <property type="entry name" value="TRANSCRIPTION TERMINATION_ANTITERMINATION PROTEIN NUSA"/>
    <property type="match status" value="1"/>
</dbReference>
<evidence type="ECO:0000256" key="3">
    <source>
        <dbReference type="ARBA" id="ARBA00022814"/>
    </source>
</evidence>
<dbReference type="GO" id="GO:0005829">
    <property type="term" value="C:cytosol"/>
    <property type="evidence" value="ECO:0007669"/>
    <property type="project" value="TreeGrafter"/>
</dbReference>
<evidence type="ECO:0000256" key="5">
    <source>
        <dbReference type="ARBA" id="ARBA00023015"/>
    </source>
</evidence>
<dbReference type="GO" id="GO:0003723">
    <property type="term" value="F:RNA binding"/>
    <property type="evidence" value="ECO:0007669"/>
    <property type="project" value="UniProtKB-UniRule"/>
</dbReference>
<feature type="region of interest" description="Disordered" evidence="8">
    <location>
        <begin position="394"/>
        <end position="431"/>
    </location>
</feature>
<keyword evidence="6 7" id="KW-0804">Transcription</keyword>
<evidence type="ECO:0000256" key="7">
    <source>
        <dbReference type="HAMAP-Rule" id="MF_00945"/>
    </source>
</evidence>
<evidence type="ECO:0000256" key="4">
    <source>
        <dbReference type="ARBA" id="ARBA00022884"/>
    </source>
</evidence>
<dbReference type="SUPFAM" id="SSF69705">
    <property type="entry name" value="Transcription factor NusA, N-terminal domain"/>
    <property type="match status" value="1"/>
</dbReference>
<dbReference type="InterPro" id="IPR010213">
    <property type="entry name" value="TF_NusA"/>
</dbReference>
<dbReference type="InterPro" id="IPR025249">
    <property type="entry name" value="TF_NusA_KH_1st"/>
</dbReference>
<keyword evidence="4 7" id="KW-0694">RNA-binding</keyword>
<comment type="subunit">
    <text evidence="7">Monomer. Binds directly to the core enzyme of the DNA-dependent RNA polymerase and to nascent RNA.</text>
</comment>
<organism evidence="10 11">
    <name type="scientific">Candidatus Sungbacteria bacterium RIFCSPHIGHO2_02_FULL_49_20</name>
    <dbReference type="NCBI Taxonomy" id="1802272"/>
    <lineage>
        <taxon>Bacteria</taxon>
        <taxon>Candidatus Sungiibacteriota</taxon>
    </lineage>
</organism>
<comment type="subcellular location">
    <subcellularLocation>
        <location evidence="7">Cytoplasm</location>
    </subcellularLocation>
</comment>
<dbReference type="GO" id="GO:0031564">
    <property type="term" value="P:transcription antitermination"/>
    <property type="evidence" value="ECO:0007669"/>
    <property type="project" value="UniProtKB-UniRule"/>
</dbReference>
<sequence>MDLKAFAQSIEQLADEKGIAKDAIIETIEAALAAAYKRDYGRRGQIVRARLNATTGKVSFRQIKIVVDESMIKSEEEILEEERKRAAGEFEEDKRVRIKKDDGDLEDADVEGTGGVKKVRFNPEKHIMLDEARKIKRDANVEDEMEFDLPEESVYEYGRIAAQTAKQVIIQRIREAEREAIFNEFKSREGEIVSGIVQRLEGRNAYIDIGRTVGIMPPEEQISMERLRIGERIKTLIFLVEKNPRGSGIFLSRAHPRLLKKLFEIEVPEIATGAVEIKAIAREAGSRSKIAAVSHEGGVDPVGALVGQKGVRVTTVIAEIGGEKIDIIEWSDDPKRFISNSLSPAKVIDVFVDERKREARAIVPDDQLSLAIGKGGQNVRLAAKLTGWKIDVRSDKKIEEPKETDKEKNSAEHTEEPENEKAGSDEESIIP</sequence>
<keyword evidence="2 7" id="KW-0963">Cytoplasm</keyword>
<reference evidence="10 11" key="1">
    <citation type="journal article" date="2016" name="Nat. Commun.">
        <title>Thousands of microbial genomes shed light on interconnected biogeochemical processes in an aquifer system.</title>
        <authorList>
            <person name="Anantharaman K."/>
            <person name="Brown C.T."/>
            <person name="Hug L.A."/>
            <person name="Sharon I."/>
            <person name="Castelle C.J."/>
            <person name="Probst A.J."/>
            <person name="Thomas B.C."/>
            <person name="Singh A."/>
            <person name="Wilkins M.J."/>
            <person name="Karaoz U."/>
            <person name="Brodie E.L."/>
            <person name="Williams K.H."/>
            <person name="Hubbard S.S."/>
            <person name="Banfield J.F."/>
        </authorList>
    </citation>
    <scope>NUCLEOTIDE SEQUENCE [LARGE SCALE GENOMIC DNA]</scope>
</reference>
<dbReference type="Proteomes" id="UP000178710">
    <property type="component" value="Unassembled WGS sequence"/>
</dbReference>
<protein>
    <recommendedName>
        <fullName evidence="7">Transcription termination/antitermination protein NusA</fullName>
    </recommendedName>
</protein>
<dbReference type="InterPro" id="IPR036555">
    <property type="entry name" value="NusA_N_sf"/>
</dbReference>
<dbReference type="Pfam" id="PF13184">
    <property type="entry name" value="KH_NusA_1st"/>
    <property type="match status" value="1"/>
</dbReference>
<dbReference type="SUPFAM" id="SSF54814">
    <property type="entry name" value="Prokaryotic type KH domain (KH-domain type II)"/>
    <property type="match status" value="2"/>
</dbReference>
<dbReference type="InterPro" id="IPR012340">
    <property type="entry name" value="NA-bd_OB-fold"/>
</dbReference>
<dbReference type="Gene3D" id="3.30.1480.10">
    <property type="entry name" value="NusA, N-terminal domain"/>
    <property type="match status" value="1"/>
</dbReference>
<dbReference type="Gene3D" id="2.40.50.140">
    <property type="entry name" value="Nucleic acid-binding proteins"/>
    <property type="match status" value="1"/>
</dbReference>
<evidence type="ECO:0000256" key="2">
    <source>
        <dbReference type="ARBA" id="ARBA00022490"/>
    </source>
</evidence>
<dbReference type="GO" id="GO:0003700">
    <property type="term" value="F:DNA-binding transcription factor activity"/>
    <property type="evidence" value="ECO:0007669"/>
    <property type="project" value="InterPro"/>
</dbReference>
<accession>A0A1G2KQL6</accession>
<dbReference type="PANTHER" id="PTHR22648">
    <property type="entry name" value="TRANSCRIPTION TERMINATION FACTOR NUSA"/>
    <property type="match status" value="1"/>
</dbReference>
<dbReference type="InterPro" id="IPR003029">
    <property type="entry name" value="S1_domain"/>
</dbReference>
<dbReference type="InterPro" id="IPR013735">
    <property type="entry name" value="TF_NusA_N"/>
</dbReference>
<dbReference type="InterPro" id="IPR015946">
    <property type="entry name" value="KH_dom-like_a/b"/>
</dbReference>
<evidence type="ECO:0000256" key="1">
    <source>
        <dbReference type="ARBA" id="ARBA00022472"/>
    </source>
</evidence>
<dbReference type="PROSITE" id="PS50084">
    <property type="entry name" value="KH_TYPE_1"/>
    <property type="match status" value="1"/>
</dbReference>
<dbReference type="FunFam" id="3.30.300.20:FF:000005">
    <property type="entry name" value="Transcription termination/antitermination protein NusA"/>
    <property type="match status" value="1"/>
</dbReference>
<evidence type="ECO:0000259" key="9">
    <source>
        <dbReference type="PROSITE" id="PS50126"/>
    </source>
</evidence>
<evidence type="ECO:0000313" key="10">
    <source>
        <dbReference type="EMBL" id="OHA01715.1"/>
    </source>
</evidence>
<keyword evidence="1 7" id="KW-0806">Transcription termination</keyword>
<dbReference type="EMBL" id="MHQK01000020">
    <property type="protein sequence ID" value="OHA01715.1"/>
    <property type="molecule type" value="Genomic_DNA"/>
</dbReference>
<name>A0A1G2KQL6_9BACT</name>
<dbReference type="SUPFAM" id="SSF50249">
    <property type="entry name" value="Nucleic acid-binding proteins"/>
    <property type="match status" value="1"/>
</dbReference>
<dbReference type="CDD" id="cd02134">
    <property type="entry name" value="KH-II_NusA_rpt1"/>
    <property type="match status" value="1"/>
</dbReference>
<dbReference type="Pfam" id="PF08529">
    <property type="entry name" value="NusA_N"/>
    <property type="match status" value="1"/>
</dbReference>